<dbReference type="SUPFAM" id="SSF50475">
    <property type="entry name" value="FMN-binding split barrel"/>
    <property type="match status" value="1"/>
</dbReference>
<dbReference type="InterPro" id="IPR038725">
    <property type="entry name" value="YdaG_split_barrel_FMN-bd"/>
</dbReference>
<reference evidence="2 4" key="2">
    <citation type="submission" date="2019-11" db="EMBL/GenBank/DDBJ databases">
        <title>Characterisation of Fundicoccus ignavus gen. nov. sp. nov., a novel genus of the family Aerococcaceae isolated from bulk tank milk.</title>
        <authorList>
            <person name="Siebert A."/>
            <person name="Huptas C."/>
            <person name="Wenning M."/>
            <person name="Scherer S."/>
            <person name="Doll E.V."/>
        </authorList>
    </citation>
    <scope>NUCLEOTIDE SEQUENCE [LARGE SCALE GENOMIC DNA]</scope>
    <source>
        <strain evidence="2 4">WS4759</strain>
    </source>
</reference>
<dbReference type="InterPro" id="IPR052917">
    <property type="entry name" value="Stress-Dev_Protein"/>
</dbReference>
<dbReference type="EMBL" id="WJQS01000013">
    <property type="protein sequence ID" value="MRI86382.1"/>
    <property type="molecule type" value="Genomic_DNA"/>
</dbReference>
<dbReference type="Proteomes" id="UP000430975">
    <property type="component" value="Unassembled WGS sequence"/>
</dbReference>
<dbReference type="InterPro" id="IPR012349">
    <property type="entry name" value="Split_barrel_FMN-bd"/>
</dbReference>
<dbReference type="PANTHER" id="PTHR34818:SF1">
    <property type="entry name" value="PROTEIN BLI-3"/>
    <property type="match status" value="1"/>
</dbReference>
<dbReference type="AlphaFoldDB" id="A0A6I2GKJ8"/>
<proteinExistence type="predicted"/>
<dbReference type="RefSeq" id="WP_153831247.1">
    <property type="nucleotide sequence ID" value="NZ_WJQS01000013.1"/>
</dbReference>
<evidence type="ECO:0000313" key="5">
    <source>
        <dbReference type="Proteomes" id="UP000440066"/>
    </source>
</evidence>
<reference evidence="3 5" key="1">
    <citation type="submission" date="2019-11" db="EMBL/GenBank/DDBJ databases">
        <title>Characterisation of Fundicoccus ignavus gen. nov. sp. nov., a novel genus of the family Aerococcaceae from bulk tank milk.</title>
        <authorList>
            <person name="Siebert A."/>
            <person name="Huptas C."/>
            <person name="Wenning M."/>
            <person name="Scherer S."/>
            <person name="Doll E.V."/>
        </authorList>
    </citation>
    <scope>NUCLEOTIDE SEQUENCE [LARGE SCALE GENOMIC DNA]</scope>
    <source>
        <strain evidence="3 5">DSM 109652</strain>
    </source>
</reference>
<dbReference type="Proteomes" id="UP000440066">
    <property type="component" value="Unassembled WGS sequence"/>
</dbReference>
<dbReference type="EMBL" id="WJQT01000001">
    <property type="protein sequence ID" value="MRJ46146.1"/>
    <property type="molecule type" value="Genomic_DNA"/>
</dbReference>
<dbReference type="Pfam" id="PF16242">
    <property type="entry name" value="Pyrid_ox_like"/>
    <property type="match status" value="1"/>
</dbReference>
<name>A0A6I2GKJ8_9LACT</name>
<feature type="domain" description="General stress protein FMN-binding split barrel" evidence="1">
    <location>
        <begin position="12"/>
        <end position="148"/>
    </location>
</feature>
<protein>
    <submittedName>
        <fullName evidence="2">General stress protein</fullName>
    </submittedName>
</protein>
<dbReference type="PANTHER" id="PTHR34818">
    <property type="entry name" value="PROTEIN BLI-3"/>
    <property type="match status" value="1"/>
</dbReference>
<comment type="caution">
    <text evidence="2">The sequence shown here is derived from an EMBL/GenBank/DDBJ whole genome shotgun (WGS) entry which is preliminary data.</text>
</comment>
<dbReference type="Gene3D" id="2.30.110.10">
    <property type="entry name" value="Electron Transport, Fmn-binding Protein, Chain A"/>
    <property type="match status" value="1"/>
</dbReference>
<gene>
    <name evidence="3" type="ORF">GF867_00965</name>
    <name evidence="2" type="ORF">GIY09_11055</name>
</gene>
<sequence>MSEEKELTREAHVEKVRQLIKDSEIALLTTVTPDGLETRPMVTQEIEFDGDLWFFTLKDTAKVTEIQENPAVNVGYVHKSKSFVSIRGVAEVVEDTDKKEELWNKAYEAIFDVDANDPTLILLKVLVQSVEYWEAGSIVKSAFNIARKLLINDAETEFGTNATVELDV</sequence>
<accession>A0A6I2GKJ8</accession>
<evidence type="ECO:0000313" key="4">
    <source>
        <dbReference type="Proteomes" id="UP000430975"/>
    </source>
</evidence>
<evidence type="ECO:0000313" key="2">
    <source>
        <dbReference type="EMBL" id="MRI86382.1"/>
    </source>
</evidence>
<evidence type="ECO:0000313" key="3">
    <source>
        <dbReference type="EMBL" id="MRJ46146.1"/>
    </source>
</evidence>
<organism evidence="2 4">
    <name type="scientific">Fundicoccus ignavus</name>
    <dbReference type="NCBI Taxonomy" id="2664442"/>
    <lineage>
        <taxon>Bacteria</taxon>
        <taxon>Bacillati</taxon>
        <taxon>Bacillota</taxon>
        <taxon>Bacilli</taxon>
        <taxon>Lactobacillales</taxon>
        <taxon>Aerococcaceae</taxon>
        <taxon>Fundicoccus</taxon>
    </lineage>
</organism>
<evidence type="ECO:0000259" key="1">
    <source>
        <dbReference type="Pfam" id="PF16242"/>
    </source>
</evidence>
<keyword evidence="4" id="KW-1185">Reference proteome</keyword>